<accession>A0A838B569</accession>
<keyword evidence="2" id="KW-1185">Reference proteome</keyword>
<dbReference type="EMBL" id="JACDTY010000005">
    <property type="protein sequence ID" value="MBA1141151.1"/>
    <property type="molecule type" value="Genomic_DNA"/>
</dbReference>
<organism evidence="1 2">
    <name type="scientific">Mesorhizobium neociceri</name>
    <dbReference type="NCBI Taxonomy" id="1307853"/>
    <lineage>
        <taxon>Bacteria</taxon>
        <taxon>Pseudomonadati</taxon>
        <taxon>Pseudomonadota</taxon>
        <taxon>Alphaproteobacteria</taxon>
        <taxon>Hyphomicrobiales</taxon>
        <taxon>Phyllobacteriaceae</taxon>
        <taxon>Mesorhizobium</taxon>
    </lineage>
</organism>
<protein>
    <submittedName>
        <fullName evidence="1">Uncharacterized protein</fullName>
    </submittedName>
</protein>
<sequence>MPHHFEDSEQGLGVSRRHALNRMSVTSPLSMALDTGDADEFTFATAGGFACFCGVCPHKQGETGAG</sequence>
<reference evidence="1 2" key="1">
    <citation type="submission" date="2020-07" db="EMBL/GenBank/DDBJ databases">
        <title>Definition of the novel symbiovar canariense within Mesorhizobium novociceri, a new species of genus Mesorhizobium nodulating Cicer canariense in the Caldera de Taburiente National Park (La Palma, Canary Islands).</title>
        <authorList>
            <person name="Leon-Barrios M."/>
            <person name="Perez-Yepez J."/>
            <person name="Flores-Felix J.D."/>
            <person name="Ramirez-Baena M.H."/>
            <person name="Pulido-Suarez L."/>
            <person name="Igual J.M."/>
            <person name="Velazquez E."/>
            <person name="Peix A."/>
        </authorList>
    </citation>
    <scope>NUCLEOTIDE SEQUENCE [LARGE SCALE GENOMIC DNA]</scope>
    <source>
        <strain evidence="1 2">CCANP35</strain>
    </source>
</reference>
<dbReference type="Proteomes" id="UP000558284">
    <property type="component" value="Unassembled WGS sequence"/>
</dbReference>
<evidence type="ECO:0000313" key="2">
    <source>
        <dbReference type="Proteomes" id="UP000558284"/>
    </source>
</evidence>
<dbReference type="AlphaFoldDB" id="A0A838B569"/>
<evidence type="ECO:0000313" key="1">
    <source>
        <dbReference type="EMBL" id="MBA1141151.1"/>
    </source>
</evidence>
<name>A0A838B569_9HYPH</name>
<proteinExistence type="predicted"/>
<dbReference type="RefSeq" id="WP_181057923.1">
    <property type="nucleotide sequence ID" value="NZ_JACDTY010000005.1"/>
</dbReference>
<comment type="caution">
    <text evidence="1">The sequence shown here is derived from an EMBL/GenBank/DDBJ whole genome shotgun (WGS) entry which is preliminary data.</text>
</comment>
<gene>
    <name evidence="1" type="ORF">H0241_12905</name>
</gene>